<dbReference type="GO" id="GO:0033785">
    <property type="term" value="F:heptose 7-phosphate kinase activity"/>
    <property type="evidence" value="ECO:0007669"/>
    <property type="project" value="TreeGrafter"/>
</dbReference>
<sequence>MSSHLSLKALDALLKKIAARRILVVGDVMLDHYIWGDATRISPEAPVPVVDIARDTWTAGGAANVALNIASLGAACTVAGFVSDDEAGSRLRSILDAHHIALLPTPGTGTTILKTRVLVQHQQLCRLDRESPPSAYQFSPKAAEALLAEEIAHADAVILSDYAKGILTDTLVARVTKLARAAGKFIALDPKPKRKLKFRDLDLITPNRRESYELAGLEPAPHAPYPAAEICRRIHRAHGTRHLVITLGEDGLLLSTGGKVTRTIPTAAREVFDVSGAGDTALASLVLALSAGADLETAAHFANAAAGVVVGKLGTAPVTPEELRASSRRG</sequence>
<comment type="caution">
    <text evidence="4">The sequence shown here is derived from an EMBL/GenBank/DDBJ whole genome shotgun (WGS) entry which is preliminary data.</text>
</comment>
<dbReference type="InterPro" id="IPR011611">
    <property type="entry name" value="PfkB_dom"/>
</dbReference>
<dbReference type="GO" id="GO:0016773">
    <property type="term" value="F:phosphotransferase activity, alcohol group as acceptor"/>
    <property type="evidence" value="ECO:0007669"/>
    <property type="project" value="InterPro"/>
</dbReference>
<dbReference type="InterPro" id="IPR011913">
    <property type="entry name" value="RfaE_dom_I"/>
</dbReference>
<dbReference type="GO" id="GO:0033786">
    <property type="term" value="F:heptose-1-phosphate adenylyltransferase activity"/>
    <property type="evidence" value="ECO:0007669"/>
    <property type="project" value="TreeGrafter"/>
</dbReference>
<organism evidence="4 5">
    <name type="scientific">Cephaloticoccus capnophilus</name>
    <dbReference type="NCBI Taxonomy" id="1548208"/>
    <lineage>
        <taxon>Bacteria</taxon>
        <taxon>Pseudomonadati</taxon>
        <taxon>Verrucomicrobiota</taxon>
        <taxon>Opitutia</taxon>
        <taxon>Opitutales</taxon>
        <taxon>Opitutaceae</taxon>
        <taxon>Cephaloticoccus</taxon>
    </lineage>
</organism>
<dbReference type="Gene3D" id="3.40.1190.20">
    <property type="match status" value="1"/>
</dbReference>
<evidence type="ECO:0000313" key="5">
    <source>
        <dbReference type="Proteomes" id="UP000071392"/>
    </source>
</evidence>
<dbReference type="RefSeq" id="WP_068712623.1">
    <property type="nucleotide sequence ID" value="NZ_LSZP01000047.1"/>
</dbReference>
<dbReference type="AlphaFoldDB" id="A0A139SK63"/>
<keyword evidence="5" id="KW-1185">Reference proteome</keyword>
<dbReference type="EMBL" id="LSZP01000047">
    <property type="protein sequence ID" value="KXU34916.1"/>
    <property type="molecule type" value="Genomic_DNA"/>
</dbReference>
<name>A0A139SK63_9BACT</name>
<dbReference type="Proteomes" id="UP000071392">
    <property type="component" value="Unassembled WGS sequence"/>
</dbReference>
<dbReference type="PANTHER" id="PTHR46969">
    <property type="entry name" value="BIFUNCTIONAL PROTEIN HLDE"/>
    <property type="match status" value="1"/>
</dbReference>
<evidence type="ECO:0000256" key="1">
    <source>
        <dbReference type="ARBA" id="ARBA00022679"/>
    </source>
</evidence>
<dbReference type="STRING" id="1548208.AXK12_06700"/>
<gene>
    <name evidence="4" type="ORF">AXK12_06700</name>
</gene>
<dbReference type="CDD" id="cd01172">
    <property type="entry name" value="RfaE_like"/>
    <property type="match status" value="1"/>
</dbReference>
<dbReference type="InterPro" id="IPR029056">
    <property type="entry name" value="Ribokinase-like"/>
</dbReference>
<evidence type="ECO:0000313" key="4">
    <source>
        <dbReference type="EMBL" id="KXU34916.1"/>
    </source>
</evidence>
<keyword evidence="2" id="KW-0418">Kinase</keyword>
<dbReference type="Pfam" id="PF00294">
    <property type="entry name" value="PfkB"/>
    <property type="match status" value="1"/>
</dbReference>
<dbReference type="PANTHER" id="PTHR46969:SF1">
    <property type="entry name" value="BIFUNCTIONAL PROTEIN HLDE"/>
    <property type="match status" value="1"/>
</dbReference>
<keyword evidence="1" id="KW-0808">Transferase</keyword>
<dbReference type="SUPFAM" id="SSF53613">
    <property type="entry name" value="Ribokinase-like"/>
    <property type="match status" value="1"/>
</dbReference>
<evidence type="ECO:0000256" key="2">
    <source>
        <dbReference type="ARBA" id="ARBA00022777"/>
    </source>
</evidence>
<dbReference type="OrthoDB" id="9802794at2"/>
<dbReference type="GO" id="GO:0005829">
    <property type="term" value="C:cytosol"/>
    <property type="evidence" value="ECO:0007669"/>
    <property type="project" value="TreeGrafter"/>
</dbReference>
<protein>
    <recommendedName>
        <fullName evidence="3">Carbohydrate kinase PfkB domain-containing protein</fullName>
    </recommendedName>
</protein>
<evidence type="ECO:0000259" key="3">
    <source>
        <dbReference type="Pfam" id="PF00294"/>
    </source>
</evidence>
<accession>A0A139SK63</accession>
<feature type="domain" description="Carbohydrate kinase PfkB" evidence="3">
    <location>
        <begin position="21"/>
        <end position="320"/>
    </location>
</feature>
<reference evidence="4 5" key="1">
    <citation type="submission" date="2016-02" db="EMBL/GenBank/DDBJ databases">
        <authorList>
            <person name="Wen L."/>
            <person name="He K."/>
            <person name="Yang H."/>
        </authorList>
    </citation>
    <scope>NUCLEOTIDE SEQUENCE [LARGE SCALE GENOMIC DNA]</scope>
    <source>
        <strain evidence="4 5">CV41</strain>
    </source>
</reference>
<proteinExistence type="predicted"/>